<proteinExistence type="predicted"/>
<gene>
    <name evidence="3" type="primary">INO80B</name>
    <name evidence="3" type="ORF">HK097_001825</name>
</gene>
<keyword evidence="4" id="KW-1185">Reference proteome</keyword>
<feature type="region of interest" description="Disordered" evidence="1">
    <location>
        <begin position="1"/>
        <end position="224"/>
    </location>
</feature>
<protein>
    <submittedName>
        <fullName evidence="3">INO80 complex subunit B</fullName>
    </submittedName>
</protein>
<name>A0AAD5S5I2_9FUNG</name>
<dbReference type="PANTHER" id="PTHR21561:SF12">
    <property type="entry name" value="INO80 COMPLEX SUBUNIT B"/>
    <property type="match status" value="1"/>
</dbReference>
<dbReference type="Pfam" id="PF04795">
    <property type="entry name" value="PAPA-1"/>
    <property type="match status" value="1"/>
</dbReference>
<dbReference type="CDD" id="cd23021">
    <property type="entry name" value="zf-HIT_IN80B"/>
    <property type="match status" value="1"/>
</dbReference>
<feature type="compositionally biased region" description="Acidic residues" evidence="1">
    <location>
        <begin position="72"/>
        <end position="87"/>
    </location>
</feature>
<dbReference type="AlphaFoldDB" id="A0AAD5S5I2"/>
<dbReference type="PANTHER" id="PTHR21561">
    <property type="entry name" value="INO80 COMPLEX SUBUNIT B"/>
    <property type="match status" value="1"/>
</dbReference>
<feature type="compositionally biased region" description="Acidic residues" evidence="1">
    <location>
        <begin position="1"/>
        <end position="13"/>
    </location>
</feature>
<evidence type="ECO:0000259" key="2">
    <source>
        <dbReference type="SMART" id="SM01406"/>
    </source>
</evidence>
<feature type="compositionally biased region" description="Basic and acidic residues" evidence="1">
    <location>
        <begin position="178"/>
        <end position="224"/>
    </location>
</feature>
<feature type="compositionally biased region" description="Basic residues" evidence="1">
    <location>
        <begin position="113"/>
        <end position="140"/>
    </location>
</feature>
<dbReference type="Proteomes" id="UP001212841">
    <property type="component" value="Unassembled WGS sequence"/>
</dbReference>
<feature type="domain" description="INO80 complex subunit B-like conserved region" evidence="2">
    <location>
        <begin position="202"/>
        <end position="272"/>
    </location>
</feature>
<evidence type="ECO:0000256" key="1">
    <source>
        <dbReference type="SAM" id="MobiDB-lite"/>
    </source>
</evidence>
<reference evidence="3" key="1">
    <citation type="submission" date="2020-05" db="EMBL/GenBank/DDBJ databases">
        <title>Phylogenomic resolution of chytrid fungi.</title>
        <authorList>
            <person name="Stajich J.E."/>
            <person name="Amses K."/>
            <person name="Simmons R."/>
            <person name="Seto K."/>
            <person name="Myers J."/>
            <person name="Bonds A."/>
            <person name="Quandt C.A."/>
            <person name="Barry K."/>
            <person name="Liu P."/>
            <person name="Grigoriev I."/>
            <person name="Longcore J.E."/>
            <person name="James T.Y."/>
        </authorList>
    </citation>
    <scope>NUCLEOTIDE SEQUENCE</scope>
    <source>
        <strain evidence="3">JEL0318</strain>
    </source>
</reference>
<accession>A0AAD5S5I2</accession>
<dbReference type="InterPro" id="IPR029523">
    <property type="entry name" value="INO80B/Ies2"/>
</dbReference>
<comment type="caution">
    <text evidence="3">The sequence shown here is derived from an EMBL/GenBank/DDBJ whole genome shotgun (WGS) entry which is preliminary data.</text>
</comment>
<organism evidence="3 4">
    <name type="scientific">Rhizophlyctis rosea</name>
    <dbReference type="NCBI Taxonomy" id="64517"/>
    <lineage>
        <taxon>Eukaryota</taxon>
        <taxon>Fungi</taxon>
        <taxon>Fungi incertae sedis</taxon>
        <taxon>Chytridiomycota</taxon>
        <taxon>Chytridiomycota incertae sedis</taxon>
        <taxon>Chytridiomycetes</taxon>
        <taxon>Rhizophlyctidales</taxon>
        <taxon>Rhizophlyctidaceae</taxon>
        <taxon>Rhizophlyctis</taxon>
    </lineage>
</organism>
<evidence type="ECO:0000313" key="4">
    <source>
        <dbReference type="Proteomes" id="UP001212841"/>
    </source>
</evidence>
<feature type="compositionally biased region" description="Low complexity" evidence="1">
    <location>
        <begin position="19"/>
        <end position="32"/>
    </location>
</feature>
<evidence type="ECO:0000313" key="3">
    <source>
        <dbReference type="EMBL" id="KAJ3043082.1"/>
    </source>
</evidence>
<dbReference type="SMART" id="SM01406">
    <property type="entry name" value="PAPA-1"/>
    <property type="match status" value="1"/>
</dbReference>
<dbReference type="EMBL" id="JADGJD010001378">
    <property type="protein sequence ID" value="KAJ3043082.1"/>
    <property type="molecule type" value="Genomic_DNA"/>
</dbReference>
<feature type="region of interest" description="Disordered" evidence="1">
    <location>
        <begin position="235"/>
        <end position="254"/>
    </location>
</feature>
<sequence>MSELDSAMDDAMDTDPLNSSPVPSSPVSSLSSSDEEDETESVSTSTHTPPRPRTILRLKRSALSVPIPSSDNDSDEDDGDSEIDESVLEQYRNRAAPTVDDDEESVMTDERPKKRTAPKGKKGTKKKVAISKGSAKKGKKAPPPPPSGSESEDESLGSEGEVASLRMTARQRALATGEDTRDSNLELPDERASKKKHLTAEEMALRRSETARRRKNQADQKAEDDKLATIAKLLKKQASKRRTKETDAQGEEELPDRIRYVQRVRSIANVDTQEGETHKPSDTVFEAMLAFPAGVDVVLARVSKPLSCPAPRLCAVAGCKNIKRYNHSKSGQPCCSLEHYRLLEA</sequence>
<dbReference type="GO" id="GO:0006338">
    <property type="term" value="P:chromatin remodeling"/>
    <property type="evidence" value="ECO:0007669"/>
    <property type="project" value="InterPro"/>
</dbReference>
<dbReference type="InterPro" id="IPR006880">
    <property type="entry name" value="INO80B_C"/>
</dbReference>
<dbReference type="GO" id="GO:0031011">
    <property type="term" value="C:Ino80 complex"/>
    <property type="evidence" value="ECO:0007669"/>
    <property type="project" value="InterPro"/>
</dbReference>